<evidence type="ECO:0000313" key="1">
    <source>
        <dbReference type="EMBL" id="KXT80914.1"/>
    </source>
</evidence>
<protein>
    <submittedName>
        <fullName evidence="1">Uncharacterized protein</fullName>
    </submittedName>
</protein>
<gene>
    <name evidence="1" type="ORF">SORDD15_01008</name>
</gene>
<dbReference type="EMBL" id="LQNX01000058">
    <property type="protein sequence ID" value="KXT80914.1"/>
    <property type="molecule type" value="Genomic_DNA"/>
</dbReference>
<reference evidence="1 2" key="1">
    <citation type="submission" date="2016-01" db="EMBL/GenBank/DDBJ databases">
        <title>Highly variable Streptococcus oralis are common among viridans streptococci isolated from primates.</title>
        <authorList>
            <person name="Denapaite D."/>
            <person name="Rieger M."/>
            <person name="Koendgen S."/>
            <person name="Brueckner R."/>
            <person name="Ochigava I."/>
            <person name="Kappeler P."/>
            <person name="Maetz-Rensing K."/>
            <person name="Leendertz F."/>
            <person name="Hakenbeck R."/>
        </authorList>
    </citation>
    <scope>NUCLEOTIDE SEQUENCE [LARGE SCALE GENOMIC DNA]</scope>
    <source>
        <strain evidence="1 2">DD15</strain>
    </source>
</reference>
<accession>A0A139NYY7</accession>
<organism evidence="1 2">
    <name type="scientific">Streptococcus oralis</name>
    <dbReference type="NCBI Taxonomy" id="1303"/>
    <lineage>
        <taxon>Bacteria</taxon>
        <taxon>Bacillati</taxon>
        <taxon>Bacillota</taxon>
        <taxon>Bacilli</taxon>
        <taxon>Lactobacillales</taxon>
        <taxon>Streptococcaceae</taxon>
        <taxon>Streptococcus</taxon>
    </lineage>
</organism>
<proteinExistence type="predicted"/>
<comment type="caution">
    <text evidence="1">The sequence shown here is derived from an EMBL/GenBank/DDBJ whole genome shotgun (WGS) entry which is preliminary data.</text>
</comment>
<name>A0A139NYY7_STROR</name>
<dbReference type="Proteomes" id="UP000070678">
    <property type="component" value="Unassembled WGS sequence"/>
</dbReference>
<evidence type="ECO:0000313" key="2">
    <source>
        <dbReference type="Proteomes" id="UP000070678"/>
    </source>
</evidence>
<sequence>MRSSFVISQSIKTFISDLRISISYCLVAYFPNPNQKTDDK</sequence>
<dbReference type="AlphaFoldDB" id="A0A139NYY7"/>